<protein>
    <submittedName>
        <fullName evidence="3">Allophanate hydrolase</fullName>
        <ecNumber evidence="3">3.5.1.54</ecNumber>
    </submittedName>
</protein>
<name>A0A947GF86_9HYPH</name>
<gene>
    <name evidence="3" type="primary">atzF</name>
    <name evidence="3" type="ORF">KL771_12425</name>
</gene>
<dbReference type="InterPro" id="IPR036928">
    <property type="entry name" value="AS_sf"/>
</dbReference>
<keyword evidence="3" id="KW-0378">Hydrolase</keyword>
<dbReference type="InterPro" id="IPR000120">
    <property type="entry name" value="Amidase"/>
</dbReference>
<dbReference type="GO" id="GO:0004039">
    <property type="term" value="F:allophanate hydrolase activity"/>
    <property type="evidence" value="ECO:0007669"/>
    <property type="project" value="UniProtKB-EC"/>
</dbReference>
<comment type="caution">
    <text evidence="3">The sequence shown here is derived from an EMBL/GenBank/DDBJ whole genome shotgun (WGS) entry which is preliminary data.</text>
</comment>
<keyword evidence="4" id="KW-1185">Reference proteome</keyword>
<dbReference type="Gene3D" id="3.10.490.10">
    <property type="entry name" value="Gamma-glutamyl cyclotransferase-like"/>
    <property type="match status" value="1"/>
</dbReference>
<organism evidence="3 4">
    <name type="scientific">Prosthecodimorpha staleyi</name>
    <dbReference type="NCBI Taxonomy" id="2840188"/>
    <lineage>
        <taxon>Bacteria</taxon>
        <taxon>Pseudomonadati</taxon>
        <taxon>Pseudomonadota</taxon>
        <taxon>Alphaproteobacteria</taxon>
        <taxon>Hyphomicrobiales</taxon>
        <taxon>Ancalomicrobiaceae</taxon>
        <taxon>Prosthecodimorpha</taxon>
    </lineage>
</organism>
<dbReference type="NCBIfam" id="TIGR02713">
    <property type="entry name" value="allophanate_hyd"/>
    <property type="match status" value="1"/>
</dbReference>
<sequence>MPKAVPASFDIASLATAYSEGLDPKDLLAAVEARIATHADPALFLARPTGAALTARAAALAALPADARAGLPLFGIPFVVKDNIDVAGLPTTAACPDFAYVPEASATVVARLEAAGAIMLGKVNLDQFATGLVGVRSPYGVPRNAFDPVLIPGGSSSGSATAVSAGIASFSLGTDTAGSGRVPAGLNNLVGLKPTPGLTSTQGVVPACRSLDCVSIFGLTVDDAWAVLTVMGGYDPADAFSRPIPIGTPGATPARVRIGMPGPAHRHFFGDTAGEAAFVAALDGLAARGWDLIEVDFEPFLAAARLLYEGPWVAERYAAIEAFITAKPDALHPVTRAIIEPACGRSAVEAFKASYRLADLRRQSEAVWGRVDALVMPTVTRAWTVAEVTADPIATNSALGTYTNFVNLFGLSALAVPERLRSDGRPSGLTFVAPGGRDAWLASIGRRVEGESGLPLGATGLPRPVPAPLAPMAPDGTVPLLVVGAHMSGLPLNGELVSRGGSFVAAVRTERSYRLHALAGGPPERPGLVRVGDGAGFAIPGEVWALPPEGLGSLLPLIPEPLCIGTVRLEDGATVKGFLCEREGLEGALDISGIGGWRAHLAR</sequence>
<dbReference type="EMBL" id="JAHHZF010000005">
    <property type="protein sequence ID" value="MBT9290270.1"/>
    <property type="molecule type" value="Genomic_DNA"/>
</dbReference>
<feature type="domain" description="Allophanate hydrolase C-terminal" evidence="2">
    <location>
        <begin position="479"/>
        <end position="601"/>
    </location>
</feature>
<evidence type="ECO:0000259" key="1">
    <source>
        <dbReference type="Pfam" id="PF01425"/>
    </source>
</evidence>
<dbReference type="InterPro" id="IPR053844">
    <property type="entry name" value="AH_C"/>
</dbReference>
<dbReference type="Proteomes" id="UP000766595">
    <property type="component" value="Unassembled WGS sequence"/>
</dbReference>
<reference evidence="3 4" key="1">
    <citation type="submission" date="2021-06" db="EMBL/GenBank/DDBJ databases">
        <authorList>
            <person name="Grouzdev D.S."/>
            <person name="Koziaeva V."/>
        </authorList>
    </citation>
    <scope>NUCLEOTIDE SEQUENCE [LARGE SCALE GENOMIC DNA]</scope>
    <source>
        <strain evidence="3 4">22</strain>
    </source>
</reference>
<dbReference type="Pfam" id="PF01425">
    <property type="entry name" value="Amidase"/>
    <property type="match status" value="1"/>
</dbReference>
<proteinExistence type="predicted"/>
<dbReference type="InterPro" id="IPR014085">
    <property type="entry name" value="Allophanate_hydrolase"/>
</dbReference>
<dbReference type="AlphaFoldDB" id="A0A947GF86"/>
<dbReference type="Gene3D" id="1.20.58.1700">
    <property type="match status" value="1"/>
</dbReference>
<feature type="domain" description="Amidase" evidence="1">
    <location>
        <begin position="48"/>
        <end position="439"/>
    </location>
</feature>
<dbReference type="RefSeq" id="WP_261968868.1">
    <property type="nucleotide sequence ID" value="NZ_JAHHZF010000005.1"/>
</dbReference>
<dbReference type="SUPFAM" id="SSF75304">
    <property type="entry name" value="Amidase signature (AS) enzymes"/>
    <property type="match status" value="1"/>
</dbReference>
<dbReference type="InterPro" id="IPR023631">
    <property type="entry name" value="Amidase_dom"/>
</dbReference>
<dbReference type="NCBIfam" id="NF006043">
    <property type="entry name" value="PRK08186.1"/>
    <property type="match status" value="1"/>
</dbReference>
<evidence type="ECO:0000313" key="4">
    <source>
        <dbReference type="Proteomes" id="UP000766595"/>
    </source>
</evidence>
<accession>A0A947GF86</accession>
<dbReference type="EC" id="3.5.1.54" evidence="3"/>
<dbReference type="PANTHER" id="PTHR11895">
    <property type="entry name" value="TRANSAMIDASE"/>
    <property type="match status" value="1"/>
</dbReference>
<evidence type="ECO:0000313" key="3">
    <source>
        <dbReference type="EMBL" id="MBT9290270.1"/>
    </source>
</evidence>
<dbReference type="PANTHER" id="PTHR11895:SF169">
    <property type="entry name" value="GLUTAMYL-TRNA(GLN) AMIDOTRANSFERASE"/>
    <property type="match status" value="1"/>
</dbReference>
<dbReference type="Pfam" id="PF21986">
    <property type="entry name" value="AH_C"/>
    <property type="match status" value="1"/>
</dbReference>
<dbReference type="Gene3D" id="3.90.1300.10">
    <property type="entry name" value="Amidase signature (AS) domain"/>
    <property type="match status" value="1"/>
</dbReference>
<evidence type="ECO:0000259" key="2">
    <source>
        <dbReference type="Pfam" id="PF21986"/>
    </source>
</evidence>